<feature type="signal peptide" evidence="8">
    <location>
        <begin position="1"/>
        <end position="23"/>
    </location>
</feature>
<protein>
    <recommendedName>
        <fullName evidence="6">Peptidyl-prolyl cis-trans isomerase</fullName>
        <ecNumber evidence="6">5.2.1.8</ecNumber>
    </recommendedName>
</protein>
<accession>A0A097EM71</accession>
<dbReference type="STRING" id="1547445.LO80_00735"/>
<feature type="domain" description="PPIase FKBP-type" evidence="9">
    <location>
        <begin position="193"/>
        <end position="293"/>
    </location>
</feature>
<gene>
    <name evidence="10" type="ORF">LO80_00735</name>
</gene>
<evidence type="ECO:0000313" key="11">
    <source>
        <dbReference type="Proteomes" id="UP000029672"/>
    </source>
</evidence>
<dbReference type="Pfam" id="PF00254">
    <property type="entry name" value="FKBP_C"/>
    <property type="match status" value="1"/>
</dbReference>
<comment type="catalytic activity">
    <reaction evidence="1 5 6">
        <text>[protein]-peptidylproline (omega=180) = [protein]-peptidylproline (omega=0)</text>
        <dbReference type="Rhea" id="RHEA:16237"/>
        <dbReference type="Rhea" id="RHEA-COMP:10747"/>
        <dbReference type="Rhea" id="RHEA-COMP:10748"/>
        <dbReference type="ChEBI" id="CHEBI:83833"/>
        <dbReference type="ChEBI" id="CHEBI:83834"/>
        <dbReference type="EC" id="5.2.1.8"/>
    </reaction>
</comment>
<evidence type="ECO:0000313" key="10">
    <source>
        <dbReference type="EMBL" id="AIT08643.1"/>
    </source>
</evidence>
<dbReference type="InterPro" id="IPR000774">
    <property type="entry name" value="PPIase_FKBP_N"/>
</dbReference>
<dbReference type="Gene3D" id="1.10.287.460">
    <property type="entry name" value="Peptidyl-prolyl cis-trans isomerase, FKBP-type, N-terminal domain"/>
    <property type="match status" value="1"/>
</dbReference>
<dbReference type="HOGENOM" id="CLU_1029568_0_0_6"/>
<dbReference type="Proteomes" id="UP000029672">
    <property type="component" value="Chromosome"/>
</dbReference>
<keyword evidence="8" id="KW-0732">Signal</keyword>
<comment type="similarity">
    <text evidence="2 6">Belongs to the FKBP-type PPIase family.</text>
</comment>
<dbReference type="PANTHER" id="PTHR43811">
    <property type="entry name" value="FKBP-TYPE PEPTIDYL-PROLYL CIS-TRANS ISOMERASE FKPA"/>
    <property type="match status" value="1"/>
</dbReference>
<dbReference type="InterPro" id="IPR036944">
    <property type="entry name" value="PPIase_FKBP_N_sf"/>
</dbReference>
<evidence type="ECO:0000256" key="3">
    <source>
        <dbReference type="ARBA" id="ARBA00023110"/>
    </source>
</evidence>
<dbReference type="RefSeq" id="WP_040007642.1">
    <property type="nucleotide sequence ID" value="NZ_CP009574.1"/>
</dbReference>
<dbReference type="InterPro" id="IPR001179">
    <property type="entry name" value="PPIase_FKBP_dom"/>
</dbReference>
<dbReference type="EC" id="5.2.1.8" evidence="6"/>
<dbReference type="PROSITE" id="PS50059">
    <property type="entry name" value="FKBP_PPIASE"/>
    <property type="match status" value="1"/>
</dbReference>
<organism evidence="10 11">
    <name type="scientific">Candidatus Francisella endociliophora</name>
    <dbReference type="NCBI Taxonomy" id="653937"/>
    <lineage>
        <taxon>Bacteria</taxon>
        <taxon>Pseudomonadati</taxon>
        <taxon>Pseudomonadota</taxon>
        <taxon>Gammaproteobacteria</taxon>
        <taxon>Thiotrichales</taxon>
        <taxon>Francisellaceae</taxon>
        <taxon>Francisella</taxon>
    </lineage>
</organism>
<dbReference type="Pfam" id="PF01346">
    <property type="entry name" value="FKBP_N"/>
    <property type="match status" value="1"/>
</dbReference>
<dbReference type="AlphaFoldDB" id="A0A097EM71"/>
<dbReference type="OrthoDB" id="9814548at2"/>
<keyword evidence="3 5" id="KW-0697">Rotamase</keyword>
<dbReference type="PANTHER" id="PTHR43811:SF19">
    <property type="entry name" value="39 KDA FK506-BINDING NUCLEAR PROTEIN"/>
    <property type="match status" value="1"/>
</dbReference>
<reference evidence="10 11" key="1">
    <citation type="submission" date="2014-10" db="EMBL/GenBank/DDBJ databases">
        <title>Whole genome sequence of Francisella endociliophora strain FSC1006, isolated from a laboratory culture of the marine ciliate Euplotes raikovi.</title>
        <authorList>
            <person name="Granberg M."/>
            <person name="Backman S."/>
            <person name="Lundmark E."/>
            <person name="Nilsson E."/>
            <person name="Karlsson E."/>
            <person name="Thelaus J."/>
            <person name="Ohrman C."/>
            <person name="Larkeryd A."/>
            <person name="Stenberg P."/>
        </authorList>
    </citation>
    <scope>NUCLEOTIDE SEQUENCE [LARGE SCALE GENOMIC DNA]</scope>
    <source>
        <strain evidence="10 11">FSC1006</strain>
    </source>
</reference>
<feature type="compositionally biased region" description="Low complexity" evidence="7">
    <location>
        <begin position="42"/>
        <end position="54"/>
    </location>
</feature>
<sequence>MKLKKVAAIVSCTILGIAISSCSAEKADNDTTSVQNMNTKASTEQQSQSTSTQQVEKNQTTQSEQAKDLVANTTDTDDLKLKMNADASYVVGYQVGSGIAKQNFGLNNDQTIAGFEDAVKSNQPKISESQIRRNMESLKDKMIKKQLEVSDNNKTKSKEFISKVAGLDGVVKVDDGVYYQTIKQGDGKKPNADSQVTISYKGTTPVVAYDADSSKFDDVKDGKLIGPSFDSSDGVTFPLTNLIQCWKDALPQIQKGSTVILYCSPDKAYGTRAPASIGPNQALAFEITLKDFK</sequence>
<dbReference type="EMBL" id="CP009574">
    <property type="protein sequence ID" value="AIT08643.1"/>
    <property type="molecule type" value="Genomic_DNA"/>
</dbReference>
<feature type="chain" id="PRO_5001934824" description="Peptidyl-prolyl cis-trans isomerase" evidence="8">
    <location>
        <begin position="24"/>
        <end position="293"/>
    </location>
</feature>
<dbReference type="Gene3D" id="3.10.50.40">
    <property type="match status" value="1"/>
</dbReference>
<dbReference type="PROSITE" id="PS51257">
    <property type="entry name" value="PROKAR_LIPOPROTEIN"/>
    <property type="match status" value="1"/>
</dbReference>
<dbReference type="GO" id="GO:0006457">
    <property type="term" value="P:protein folding"/>
    <property type="evidence" value="ECO:0007669"/>
    <property type="project" value="InterPro"/>
</dbReference>
<feature type="region of interest" description="Disordered" evidence="7">
    <location>
        <begin position="36"/>
        <end position="71"/>
    </location>
</feature>
<name>A0A097EM71_9GAMM</name>
<evidence type="ECO:0000256" key="6">
    <source>
        <dbReference type="RuleBase" id="RU003915"/>
    </source>
</evidence>
<evidence type="ECO:0000256" key="2">
    <source>
        <dbReference type="ARBA" id="ARBA00006577"/>
    </source>
</evidence>
<keyword evidence="4 5" id="KW-0413">Isomerase</keyword>
<dbReference type="eggNOG" id="COG0545">
    <property type="taxonomic scope" value="Bacteria"/>
</dbReference>
<proteinExistence type="inferred from homology"/>
<evidence type="ECO:0000256" key="7">
    <source>
        <dbReference type="SAM" id="MobiDB-lite"/>
    </source>
</evidence>
<feature type="compositionally biased region" description="Polar residues" evidence="7">
    <location>
        <begin position="55"/>
        <end position="64"/>
    </location>
</feature>
<dbReference type="SUPFAM" id="SSF54534">
    <property type="entry name" value="FKBP-like"/>
    <property type="match status" value="1"/>
</dbReference>
<evidence type="ECO:0000259" key="9">
    <source>
        <dbReference type="PROSITE" id="PS50059"/>
    </source>
</evidence>
<evidence type="ECO:0000256" key="8">
    <source>
        <dbReference type="SAM" id="SignalP"/>
    </source>
</evidence>
<evidence type="ECO:0000256" key="1">
    <source>
        <dbReference type="ARBA" id="ARBA00000971"/>
    </source>
</evidence>
<evidence type="ECO:0000256" key="5">
    <source>
        <dbReference type="PROSITE-ProRule" id="PRU00277"/>
    </source>
</evidence>
<keyword evidence="11" id="KW-1185">Reference proteome</keyword>
<evidence type="ECO:0000256" key="4">
    <source>
        <dbReference type="ARBA" id="ARBA00023235"/>
    </source>
</evidence>
<dbReference type="KEGG" id="frf:LO80_00735"/>
<dbReference type="InterPro" id="IPR046357">
    <property type="entry name" value="PPIase_dom_sf"/>
</dbReference>
<dbReference type="GO" id="GO:0003755">
    <property type="term" value="F:peptidyl-prolyl cis-trans isomerase activity"/>
    <property type="evidence" value="ECO:0007669"/>
    <property type="project" value="UniProtKB-UniRule"/>
</dbReference>